<dbReference type="AlphaFoldDB" id="A0A1B7WV37"/>
<protein>
    <submittedName>
        <fullName evidence="2">Transcriptional regulator</fullName>
    </submittedName>
</protein>
<dbReference type="EMBL" id="LJOW01000163">
    <property type="protein sequence ID" value="OBQ40993.1"/>
    <property type="molecule type" value="Genomic_DNA"/>
</dbReference>
<sequence>MKAYSLDFRQKILDTYLQGGISQRQLAKRFCVSLSFVEKLLKQYKETQSIAPKLRTKQTSTKLNLEQLNILQEIVEAKNDATLSEIRLIIEEKTGIIIGISTVDRMLRKMKIPRKNMTLFGESN</sequence>
<dbReference type="PATRIC" id="fig|1710896.3.peg.6110"/>
<dbReference type="InterPro" id="IPR036388">
    <property type="entry name" value="WH-like_DNA-bd_sf"/>
</dbReference>
<evidence type="ECO:0000313" key="3">
    <source>
        <dbReference type="Proteomes" id="UP000092093"/>
    </source>
</evidence>
<feature type="domain" description="Transposase Synechocystis PCC 6803" evidence="1">
    <location>
        <begin position="3"/>
        <end position="121"/>
    </location>
</feature>
<dbReference type="Pfam" id="PF01710">
    <property type="entry name" value="HTH_Tnp_IS630"/>
    <property type="match status" value="1"/>
</dbReference>
<comment type="caution">
    <text evidence="2">The sequence shown here is derived from an EMBL/GenBank/DDBJ whole genome shotgun (WGS) entry which is preliminary data.</text>
</comment>
<dbReference type="InterPro" id="IPR009057">
    <property type="entry name" value="Homeodomain-like_sf"/>
</dbReference>
<reference evidence="2 3" key="1">
    <citation type="submission" date="2015-09" db="EMBL/GenBank/DDBJ databases">
        <title>Aphanizomenon flos-aquae WA102.</title>
        <authorList>
            <person name="Driscoll C."/>
        </authorList>
    </citation>
    <scope>NUCLEOTIDE SEQUENCE [LARGE SCALE GENOMIC DNA]</scope>
    <source>
        <strain evidence="2">WA102</strain>
    </source>
</reference>
<dbReference type="InterPro" id="IPR002622">
    <property type="entry name" value="Transposase_14"/>
</dbReference>
<name>A0A1B7WV37_APHFL</name>
<proteinExistence type="predicted"/>
<dbReference type="Proteomes" id="UP000092093">
    <property type="component" value="Unassembled WGS sequence"/>
</dbReference>
<accession>A0A1B7WV37</accession>
<evidence type="ECO:0000259" key="1">
    <source>
        <dbReference type="Pfam" id="PF01710"/>
    </source>
</evidence>
<evidence type="ECO:0000313" key="2">
    <source>
        <dbReference type="EMBL" id="OBQ40993.1"/>
    </source>
</evidence>
<organism evidence="2 3">
    <name type="scientific">Aphanizomenon flos-aquae WA102</name>
    <dbReference type="NCBI Taxonomy" id="1710896"/>
    <lineage>
        <taxon>Bacteria</taxon>
        <taxon>Bacillati</taxon>
        <taxon>Cyanobacteriota</taxon>
        <taxon>Cyanophyceae</taxon>
        <taxon>Nostocales</taxon>
        <taxon>Aphanizomenonaceae</taxon>
        <taxon>Aphanizomenon</taxon>
    </lineage>
</organism>
<dbReference type="SUPFAM" id="SSF46689">
    <property type="entry name" value="Homeodomain-like"/>
    <property type="match status" value="1"/>
</dbReference>
<dbReference type="Gene3D" id="1.10.10.10">
    <property type="entry name" value="Winged helix-like DNA-binding domain superfamily/Winged helix DNA-binding domain"/>
    <property type="match status" value="1"/>
</dbReference>
<gene>
    <name evidence="2" type="ORF">AN484_21880</name>
</gene>